<dbReference type="AlphaFoldDB" id="A0A645I8S4"/>
<evidence type="ECO:0000256" key="1">
    <source>
        <dbReference type="SAM" id="Phobius"/>
    </source>
</evidence>
<proteinExistence type="predicted"/>
<feature type="transmembrane region" description="Helical" evidence="1">
    <location>
        <begin position="36"/>
        <end position="54"/>
    </location>
</feature>
<name>A0A645I8S4_9ZZZZ</name>
<dbReference type="AntiFam" id="ANF00086">
    <property type="entry name" value="Shadow ORF (opposite lon)"/>
</dbReference>
<dbReference type="EMBL" id="VSSQ01104012">
    <property type="protein sequence ID" value="MPN44694.1"/>
    <property type="molecule type" value="Genomic_DNA"/>
</dbReference>
<keyword evidence="1" id="KW-0472">Membrane</keyword>
<reference evidence="2" key="1">
    <citation type="submission" date="2019-08" db="EMBL/GenBank/DDBJ databases">
        <authorList>
            <person name="Kucharzyk K."/>
            <person name="Murdoch R.W."/>
            <person name="Higgins S."/>
            <person name="Loffler F."/>
        </authorList>
    </citation>
    <scope>NUCLEOTIDE SEQUENCE</scope>
</reference>
<evidence type="ECO:0000313" key="2">
    <source>
        <dbReference type="EMBL" id="MPN44694.1"/>
    </source>
</evidence>
<gene>
    <name evidence="2" type="ORF">SDC9_192259</name>
</gene>
<sequence>MSNRRFSHSRRSRQAEDRPAHIIFQFTHRKKFDDPVLYLLKAIMILVQYLARIFQVKVVYRIFPPRQAYDPFDIAPDNADLRRTGRHFDHTRQFLFRLGARFFA</sequence>
<keyword evidence="1" id="KW-0812">Transmembrane</keyword>
<keyword evidence="1" id="KW-1133">Transmembrane helix</keyword>
<accession>A0A645I8S4</accession>
<comment type="caution">
    <text evidence="2">The sequence shown here is derived from an EMBL/GenBank/DDBJ whole genome shotgun (WGS) entry which is preliminary data.</text>
</comment>
<protein>
    <submittedName>
        <fullName evidence="2">Uncharacterized protein</fullName>
    </submittedName>
</protein>
<organism evidence="2">
    <name type="scientific">bioreactor metagenome</name>
    <dbReference type="NCBI Taxonomy" id="1076179"/>
    <lineage>
        <taxon>unclassified sequences</taxon>
        <taxon>metagenomes</taxon>
        <taxon>ecological metagenomes</taxon>
    </lineage>
</organism>